<gene>
    <name evidence="1" type="ORF">AHMF7616_05268</name>
</gene>
<sequence>MVGFLKTEFHKKQLGLFNMDIKQAIDKSLFIFGAGASYDAGCKMSGDMLKALTEIICLNQEDPFTEIERETIKFLLTCLNYHSEWKTWEVNREYSLQPNIEELALLIRRIKNRDNFLPYPVTGNWADKLLRLEAQFKEQNKFGLYHKIEDTIKNKLIPQWLEVKQTDFLKPLDDFFQRNTDKRITFDIFSMNYDKVIEQHFSEQKAKPYRGFYSGEWRGFNVSDSIDEFNIINLYKLHGSLDWTRLIDGTVLEKSDIDEYYEDIEGENRIEHDPVIIFGHGTKFFSVEPFFSLIQNFSNKLKERNYFFIIGYSFFDPYINNLLIQAVKDGGYKNKKIIIVNPSFAFNPPLKVDHFIDHDLYGCHLNENNSEAKKILTNYIEDIQRNAFYSELPEFNIKQVPSEALYYLRMGTKEFFNRFFNNSGEAFLKLIEDFESQGEKSLPF</sequence>
<name>A0A369Q241_9BACT</name>
<evidence type="ECO:0000313" key="2">
    <source>
        <dbReference type="Proteomes" id="UP000253919"/>
    </source>
</evidence>
<dbReference type="Proteomes" id="UP000253919">
    <property type="component" value="Unassembled WGS sequence"/>
</dbReference>
<reference evidence="1 2" key="1">
    <citation type="submission" date="2018-04" db="EMBL/GenBank/DDBJ databases">
        <title>Adhaeribacter sp. HMF7616 genome sequencing and assembly.</title>
        <authorList>
            <person name="Kang H."/>
            <person name="Kang J."/>
            <person name="Cha I."/>
            <person name="Kim H."/>
            <person name="Joh K."/>
        </authorList>
    </citation>
    <scope>NUCLEOTIDE SEQUENCE [LARGE SCALE GENOMIC DNA]</scope>
    <source>
        <strain evidence="1 2">HMF7616</strain>
    </source>
</reference>
<comment type="caution">
    <text evidence="1">The sequence shown here is derived from an EMBL/GenBank/DDBJ whole genome shotgun (WGS) entry which is preliminary data.</text>
</comment>
<accession>A0A369Q241</accession>
<keyword evidence="2" id="KW-1185">Reference proteome</keyword>
<dbReference type="Pfam" id="PF13289">
    <property type="entry name" value="SIR2_2"/>
    <property type="match status" value="1"/>
</dbReference>
<organism evidence="1 2">
    <name type="scientific">Adhaeribacter pallidiroseus</name>
    <dbReference type="NCBI Taxonomy" id="2072847"/>
    <lineage>
        <taxon>Bacteria</taxon>
        <taxon>Pseudomonadati</taxon>
        <taxon>Bacteroidota</taxon>
        <taxon>Cytophagia</taxon>
        <taxon>Cytophagales</taxon>
        <taxon>Hymenobacteraceae</taxon>
        <taxon>Adhaeribacter</taxon>
    </lineage>
</organism>
<evidence type="ECO:0000313" key="1">
    <source>
        <dbReference type="EMBL" id="RDC58834.1"/>
    </source>
</evidence>
<dbReference type="AlphaFoldDB" id="A0A369Q241"/>
<dbReference type="EMBL" id="QASA01000002">
    <property type="protein sequence ID" value="RDC58834.1"/>
    <property type="molecule type" value="Genomic_DNA"/>
</dbReference>
<proteinExistence type="predicted"/>
<protein>
    <submittedName>
        <fullName evidence="1">Uncharacterized protein</fullName>
    </submittedName>
</protein>